<accession>A0AAP0LTA1</accession>
<proteinExistence type="predicted"/>
<sequence length="126" mass="13969">MKHSQPPSPQALTQLIALNLPLKSAVIIRLEKLQAMRRPMEAVVVPMCGGMPRIEIHDPHKLDGWVNGELEAGGQFTPFPFSPPSYIGVNGLRPLAYSLLAQVTGNNRRTVNFKRLTDNFQNVIPC</sequence>
<dbReference type="Proteomes" id="UP001428341">
    <property type="component" value="Unassembled WGS sequence"/>
</dbReference>
<evidence type="ECO:0000313" key="2">
    <source>
        <dbReference type="Proteomes" id="UP001428341"/>
    </source>
</evidence>
<dbReference type="EMBL" id="JBCGBO010000024">
    <property type="protein sequence ID" value="KAK9180795.1"/>
    <property type="molecule type" value="Genomic_DNA"/>
</dbReference>
<name>A0AAP0LTA1_9ROSI</name>
<gene>
    <name evidence="1" type="ORF">WN944_023930</name>
</gene>
<evidence type="ECO:0000313" key="1">
    <source>
        <dbReference type="EMBL" id="KAK9180795.1"/>
    </source>
</evidence>
<dbReference type="AlphaFoldDB" id="A0AAP0LTA1"/>
<organism evidence="1 2">
    <name type="scientific">Citrus x changshan-huyou</name>
    <dbReference type="NCBI Taxonomy" id="2935761"/>
    <lineage>
        <taxon>Eukaryota</taxon>
        <taxon>Viridiplantae</taxon>
        <taxon>Streptophyta</taxon>
        <taxon>Embryophyta</taxon>
        <taxon>Tracheophyta</taxon>
        <taxon>Spermatophyta</taxon>
        <taxon>Magnoliopsida</taxon>
        <taxon>eudicotyledons</taxon>
        <taxon>Gunneridae</taxon>
        <taxon>Pentapetalae</taxon>
        <taxon>rosids</taxon>
        <taxon>malvids</taxon>
        <taxon>Sapindales</taxon>
        <taxon>Rutaceae</taxon>
        <taxon>Aurantioideae</taxon>
        <taxon>Citrus</taxon>
    </lineage>
</organism>
<comment type="caution">
    <text evidence="1">The sequence shown here is derived from an EMBL/GenBank/DDBJ whole genome shotgun (WGS) entry which is preliminary data.</text>
</comment>
<reference evidence="1 2" key="1">
    <citation type="submission" date="2024-05" db="EMBL/GenBank/DDBJ databases">
        <title>Haplotype-resolved chromosome-level genome assembly of Huyou (Citrus changshanensis).</title>
        <authorList>
            <person name="Miao C."/>
            <person name="Chen W."/>
            <person name="Wu Y."/>
            <person name="Wang L."/>
            <person name="Zhao S."/>
            <person name="Grierson D."/>
            <person name="Xu C."/>
            <person name="Chen K."/>
        </authorList>
    </citation>
    <scope>NUCLEOTIDE SEQUENCE [LARGE SCALE GENOMIC DNA]</scope>
    <source>
        <strain evidence="1">01-14</strain>
        <tissue evidence="1">Leaf</tissue>
    </source>
</reference>
<keyword evidence="2" id="KW-1185">Reference proteome</keyword>
<protein>
    <submittedName>
        <fullName evidence="1">Uncharacterized protein</fullName>
    </submittedName>
</protein>